<name>A0A7W9PJ98_9NOCA</name>
<feature type="region of interest" description="Disordered" evidence="1">
    <location>
        <begin position="192"/>
        <end position="211"/>
    </location>
</feature>
<dbReference type="Proteomes" id="UP000540412">
    <property type="component" value="Unassembled WGS sequence"/>
</dbReference>
<accession>A0A7W9PJ98</accession>
<evidence type="ECO:0000256" key="1">
    <source>
        <dbReference type="SAM" id="MobiDB-lite"/>
    </source>
</evidence>
<dbReference type="RefSeq" id="WP_157185491.1">
    <property type="nucleotide sequence ID" value="NZ_JACHIT010000002.1"/>
</dbReference>
<dbReference type="EMBL" id="JACHIT010000002">
    <property type="protein sequence ID" value="MBB5917046.1"/>
    <property type="molecule type" value="Genomic_DNA"/>
</dbReference>
<evidence type="ECO:0000313" key="3">
    <source>
        <dbReference type="Proteomes" id="UP000540412"/>
    </source>
</evidence>
<keyword evidence="3" id="KW-1185">Reference proteome</keyword>
<gene>
    <name evidence="2" type="ORF">BJY24_005958</name>
</gene>
<protein>
    <submittedName>
        <fullName evidence="2">Uncharacterized protein</fullName>
    </submittedName>
</protein>
<sequence>MTNPPSITARAVLFGHAAREVVENELAERLAESGIEDLALRHARAVTPIVRSAALREIAGAVDGLLAVDIGGVAVAGWRRYERLRASAARTGAGGTERVELIEHEITQTCRPRLEITLDGDRVGEFELELGGAVMIRPLTATVRDGMLVALGPGDCTVTISIRVPELGPILERERVFPVGLMVDLRRPIPILGHRPPPAASPPDQFGRPTS</sequence>
<reference evidence="2 3" key="1">
    <citation type="submission" date="2020-08" db="EMBL/GenBank/DDBJ databases">
        <title>Sequencing the genomes of 1000 actinobacteria strains.</title>
        <authorList>
            <person name="Klenk H.-P."/>
        </authorList>
    </citation>
    <scope>NUCLEOTIDE SEQUENCE [LARGE SCALE GENOMIC DNA]</scope>
    <source>
        <strain evidence="2 3">DSM 43582</strain>
    </source>
</reference>
<evidence type="ECO:0000313" key="2">
    <source>
        <dbReference type="EMBL" id="MBB5917046.1"/>
    </source>
</evidence>
<organism evidence="2 3">
    <name type="scientific">Nocardia transvalensis</name>
    <dbReference type="NCBI Taxonomy" id="37333"/>
    <lineage>
        <taxon>Bacteria</taxon>
        <taxon>Bacillati</taxon>
        <taxon>Actinomycetota</taxon>
        <taxon>Actinomycetes</taxon>
        <taxon>Mycobacteriales</taxon>
        <taxon>Nocardiaceae</taxon>
        <taxon>Nocardia</taxon>
    </lineage>
</organism>
<proteinExistence type="predicted"/>
<comment type="caution">
    <text evidence="2">The sequence shown here is derived from an EMBL/GenBank/DDBJ whole genome shotgun (WGS) entry which is preliminary data.</text>
</comment>
<dbReference type="AlphaFoldDB" id="A0A7W9PJ98"/>